<gene>
    <name evidence="2" type="ORF">LC_TR8901_c4_g1_i1_g.31911</name>
</gene>
<proteinExistence type="predicted"/>
<reference evidence="2" key="1">
    <citation type="submission" date="2016-07" db="EMBL/GenBank/DDBJ databases">
        <title>De novo transcriptome assembly of four accessions of the metal hyperaccumulator plant Noccaea caerulescens.</title>
        <authorList>
            <person name="Blande D."/>
            <person name="Halimaa P."/>
            <person name="Tervahauta A.I."/>
            <person name="Aarts M.G."/>
            <person name="Karenlampi S.O."/>
        </authorList>
    </citation>
    <scope>NUCLEOTIDE SEQUENCE</scope>
</reference>
<protein>
    <submittedName>
        <fullName evidence="2">Uncharacterized protein</fullName>
    </submittedName>
</protein>
<evidence type="ECO:0000256" key="1">
    <source>
        <dbReference type="SAM" id="MobiDB-lite"/>
    </source>
</evidence>
<feature type="region of interest" description="Disordered" evidence="1">
    <location>
        <begin position="22"/>
        <end position="49"/>
    </location>
</feature>
<feature type="compositionally biased region" description="Basic and acidic residues" evidence="1">
    <location>
        <begin position="22"/>
        <end position="37"/>
    </location>
</feature>
<dbReference type="EMBL" id="GEVK01023739">
    <property type="protein sequence ID" value="JAU29093.1"/>
    <property type="molecule type" value="Transcribed_RNA"/>
</dbReference>
<name>A0A1J3EFW0_NOCCA</name>
<sequence length="119" mass="13627">MKLLKRVSGIKQSLLRAQDKMHQNGLENLHKKEKKTDLSNPEKASSQDKIDVGVSSCNIYLEQDKPPTIYMGLFGKRKYSDLTLNQLHNVSSRGPIRDWKVKAPYVKYLSKPLMLPNES</sequence>
<evidence type="ECO:0000313" key="2">
    <source>
        <dbReference type="EMBL" id="JAU29093.1"/>
    </source>
</evidence>
<dbReference type="AlphaFoldDB" id="A0A1J3EFW0"/>
<organism evidence="2">
    <name type="scientific">Noccaea caerulescens</name>
    <name type="common">Alpine penny-cress</name>
    <name type="synonym">Thlaspi caerulescens</name>
    <dbReference type="NCBI Taxonomy" id="107243"/>
    <lineage>
        <taxon>Eukaryota</taxon>
        <taxon>Viridiplantae</taxon>
        <taxon>Streptophyta</taxon>
        <taxon>Embryophyta</taxon>
        <taxon>Tracheophyta</taxon>
        <taxon>Spermatophyta</taxon>
        <taxon>Magnoliopsida</taxon>
        <taxon>eudicotyledons</taxon>
        <taxon>Gunneridae</taxon>
        <taxon>Pentapetalae</taxon>
        <taxon>rosids</taxon>
        <taxon>malvids</taxon>
        <taxon>Brassicales</taxon>
        <taxon>Brassicaceae</taxon>
        <taxon>Coluteocarpeae</taxon>
        <taxon>Noccaea</taxon>
    </lineage>
</organism>
<accession>A0A1J3EFW0</accession>